<dbReference type="EMBL" id="JAIZAY010000016">
    <property type="protein sequence ID" value="KAJ8026657.1"/>
    <property type="molecule type" value="Genomic_DNA"/>
</dbReference>
<organism evidence="2 3">
    <name type="scientific">Holothuria leucospilota</name>
    <name type="common">Black long sea cucumber</name>
    <name type="synonym">Mertensiothuria leucospilota</name>
    <dbReference type="NCBI Taxonomy" id="206669"/>
    <lineage>
        <taxon>Eukaryota</taxon>
        <taxon>Metazoa</taxon>
        <taxon>Echinodermata</taxon>
        <taxon>Eleutherozoa</taxon>
        <taxon>Echinozoa</taxon>
        <taxon>Holothuroidea</taxon>
        <taxon>Aspidochirotacea</taxon>
        <taxon>Aspidochirotida</taxon>
        <taxon>Holothuriidae</taxon>
        <taxon>Holothuria</taxon>
    </lineage>
</organism>
<feature type="region of interest" description="Disordered" evidence="1">
    <location>
        <begin position="71"/>
        <end position="97"/>
    </location>
</feature>
<keyword evidence="3" id="KW-1185">Reference proteome</keyword>
<dbReference type="Proteomes" id="UP001152320">
    <property type="component" value="Chromosome 16"/>
</dbReference>
<comment type="caution">
    <text evidence="2">The sequence shown here is derived from an EMBL/GenBank/DDBJ whole genome shotgun (WGS) entry which is preliminary data.</text>
</comment>
<name>A0A9Q1BIE9_HOLLE</name>
<protein>
    <submittedName>
        <fullName evidence="2">Uncharacterized protein</fullName>
    </submittedName>
</protein>
<reference evidence="2" key="1">
    <citation type="submission" date="2021-10" db="EMBL/GenBank/DDBJ databases">
        <title>Tropical sea cucumber genome reveals ecological adaptation and Cuvierian tubules defense mechanism.</title>
        <authorList>
            <person name="Chen T."/>
        </authorList>
    </citation>
    <scope>NUCLEOTIDE SEQUENCE</scope>
    <source>
        <strain evidence="2">Nanhai2018</strain>
        <tissue evidence="2">Muscle</tissue>
    </source>
</reference>
<sequence>MYYFRGRNTVVGQRIDIPRDCASQFQVRGLFCFHQSKLVAFYMLRNFTRSTESEEATCLLTSAKFVHSIEKNDLDPGNTPMPKSDGSRLTCPGNTSI</sequence>
<evidence type="ECO:0000313" key="2">
    <source>
        <dbReference type="EMBL" id="KAJ8026657.1"/>
    </source>
</evidence>
<evidence type="ECO:0000313" key="3">
    <source>
        <dbReference type="Proteomes" id="UP001152320"/>
    </source>
</evidence>
<accession>A0A9Q1BIE9</accession>
<evidence type="ECO:0000256" key="1">
    <source>
        <dbReference type="SAM" id="MobiDB-lite"/>
    </source>
</evidence>
<proteinExistence type="predicted"/>
<gene>
    <name evidence="2" type="ORF">HOLleu_31558</name>
</gene>
<dbReference type="AlphaFoldDB" id="A0A9Q1BIE9"/>